<evidence type="ECO:0000256" key="14">
    <source>
        <dbReference type="PROSITE-ProRule" id="PRU00175"/>
    </source>
</evidence>
<dbReference type="GO" id="GO:0008270">
    <property type="term" value="F:zinc ion binding"/>
    <property type="evidence" value="ECO:0007669"/>
    <property type="project" value="UniProtKB-KW"/>
</dbReference>
<evidence type="ECO:0000256" key="15">
    <source>
        <dbReference type="SAM" id="Phobius"/>
    </source>
</evidence>
<evidence type="ECO:0000313" key="18">
    <source>
        <dbReference type="Proteomes" id="UP001634007"/>
    </source>
</evidence>
<keyword evidence="18" id="KW-1185">Reference proteome</keyword>
<dbReference type="SMART" id="SM00184">
    <property type="entry name" value="RING"/>
    <property type="match status" value="1"/>
</dbReference>
<evidence type="ECO:0000256" key="6">
    <source>
        <dbReference type="ARBA" id="ARBA00022692"/>
    </source>
</evidence>
<organism evidence="17 18">
    <name type="scientific">Eucalyptus globulus</name>
    <name type="common">Tasmanian blue gum</name>
    <dbReference type="NCBI Taxonomy" id="34317"/>
    <lineage>
        <taxon>Eukaryota</taxon>
        <taxon>Viridiplantae</taxon>
        <taxon>Streptophyta</taxon>
        <taxon>Embryophyta</taxon>
        <taxon>Tracheophyta</taxon>
        <taxon>Spermatophyta</taxon>
        <taxon>Magnoliopsida</taxon>
        <taxon>eudicotyledons</taxon>
        <taxon>Gunneridae</taxon>
        <taxon>Pentapetalae</taxon>
        <taxon>rosids</taxon>
        <taxon>malvids</taxon>
        <taxon>Myrtales</taxon>
        <taxon>Myrtaceae</taxon>
        <taxon>Myrtoideae</taxon>
        <taxon>Eucalypteae</taxon>
        <taxon>Eucalyptus</taxon>
    </lineage>
</organism>
<dbReference type="PANTHER" id="PTHR46719:SF14">
    <property type="entry name" value="TRANSCRIPTION FACTOR C2H2 FAMILY-RELATED"/>
    <property type="match status" value="1"/>
</dbReference>
<evidence type="ECO:0000256" key="5">
    <source>
        <dbReference type="ARBA" id="ARBA00022679"/>
    </source>
</evidence>
<protein>
    <recommendedName>
        <fullName evidence="4">RING-type E3 ubiquitin transferase</fullName>
        <ecNumber evidence="4">2.3.2.27</ecNumber>
    </recommendedName>
</protein>
<comment type="similarity">
    <text evidence="13">Belongs to the RING-type zinc finger family. ATL subfamily.</text>
</comment>
<keyword evidence="8 14" id="KW-0863">Zinc-finger</keyword>
<dbReference type="InterPro" id="IPR045899">
    <property type="entry name" value="ATL71-like"/>
</dbReference>
<dbReference type="InterPro" id="IPR001841">
    <property type="entry name" value="Znf_RING"/>
</dbReference>
<dbReference type="AlphaFoldDB" id="A0ABD3JW01"/>
<comment type="caution">
    <text evidence="17">The sequence shown here is derived from an EMBL/GenBank/DDBJ whole genome shotgun (WGS) entry which is preliminary data.</text>
</comment>
<comment type="subcellular location">
    <subcellularLocation>
        <location evidence="2">Membrane</location>
        <topology evidence="2">Single-pass membrane protein</topology>
    </subcellularLocation>
</comment>
<accession>A0ABD3JW01</accession>
<evidence type="ECO:0000256" key="1">
    <source>
        <dbReference type="ARBA" id="ARBA00000900"/>
    </source>
</evidence>
<keyword evidence="12 15" id="KW-0472">Membrane</keyword>
<evidence type="ECO:0000256" key="9">
    <source>
        <dbReference type="ARBA" id="ARBA00022786"/>
    </source>
</evidence>
<keyword evidence="5" id="KW-0808">Transferase</keyword>
<dbReference type="Proteomes" id="UP001634007">
    <property type="component" value="Unassembled WGS sequence"/>
</dbReference>
<evidence type="ECO:0000256" key="4">
    <source>
        <dbReference type="ARBA" id="ARBA00012483"/>
    </source>
</evidence>
<evidence type="ECO:0000313" key="17">
    <source>
        <dbReference type="EMBL" id="KAL3731885.1"/>
    </source>
</evidence>
<feature type="domain" description="RING-type" evidence="16">
    <location>
        <begin position="101"/>
        <end position="143"/>
    </location>
</feature>
<dbReference type="GO" id="GO:0016020">
    <property type="term" value="C:membrane"/>
    <property type="evidence" value="ECO:0007669"/>
    <property type="project" value="UniProtKB-SubCell"/>
</dbReference>
<keyword evidence="7" id="KW-0479">Metal-binding</keyword>
<dbReference type="FunFam" id="3.30.40.10:FF:000187">
    <property type="entry name" value="E3 ubiquitin-protein ligase ATL6"/>
    <property type="match status" value="1"/>
</dbReference>
<dbReference type="EC" id="2.3.2.27" evidence="4"/>
<keyword evidence="9" id="KW-0833">Ubl conjugation pathway</keyword>
<evidence type="ECO:0000256" key="11">
    <source>
        <dbReference type="ARBA" id="ARBA00022989"/>
    </source>
</evidence>
<keyword evidence="6 15" id="KW-0812">Transmembrane</keyword>
<dbReference type="EMBL" id="JBJKBG010000007">
    <property type="protein sequence ID" value="KAL3731885.1"/>
    <property type="molecule type" value="Genomic_DNA"/>
</dbReference>
<sequence length="173" mass="18794">MNSSSSSSGGGSSDGSDINPFTDGMMFTIGCLILVLAITLSYYCIRANHRADILARITRRHLDALSMTGVGGGIDEAMLQSYPKILFSSVKHHEKIGGCSCSICLGEYEESDVLRLLPECGHFFHMECVDPWLRLHATCPVCRKSPVAQLGHPGLEPETVAVRVDGDLHSEDR</sequence>
<dbReference type="CDD" id="cd16461">
    <property type="entry name" value="RING-H2_EL5-like"/>
    <property type="match status" value="1"/>
</dbReference>
<dbReference type="Pfam" id="PF13639">
    <property type="entry name" value="zf-RING_2"/>
    <property type="match status" value="1"/>
</dbReference>
<dbReference type="Gene3D" id="3.30.40.10">
    <property type="entry name" value="Zinc/RING finger domain, C3HC4 (zinc finger)"/>
    <property type="match status" value="1"/>
</dbReference>
<evidence type="ECO:0000256" key="13">
    <source>
        <dbReference type="ARBA" id="ARBA00024209"/>
    </source>
</evidence>
<proteinExistence type="inferred from homology"/>
<evidence type="ECO:0000256" key="8">
    <source>
        <dbReference type="ARBA" id="ARBA00022771"/>
    </source>
</evidence>
<dbReference type="PANTHER" id="PTHR46719">
    <property type="entry name" value="TRANSCRIPTION FACTOR C2H2 FAMILY-RELATED"/>
    <property type="match status" value="1"/>
</dbReference>
<dbReference type="SUPFAM" id="SSF57850">
    <property type="entry name" value="RING/U-box"/>
    <property type="match status" value="1"/>
</dbReference>
<gene>
    <name evidence="17" type="ORF">ACJRO7_028705</name>
</gene>
<evidence type="ECO:0000256" key="10">
    <source>
        <dbReference type="ARBA" id="ARBA00022833"/>
    </source>
</evidence>
<dbReference type="GO" id="GO:0061630">
    <property type="term" value="F:ubiquitin protein ligase activity"/>
    <property type="evidence" value="ECO:0007669"/>
    <property type="project" value="UniProtKB-EC"/>
</dbReference>
<dbReference type="InterPro" id="IPR013083">
    <property type="entry name" value="Znf_RING/FYVE/PHD"/>
</dbReference>
<evidence type="ECO:0000259" key="16">
    <source>
        <dbReference type="PROSITE" id="PS50089"/>
    </source>
</evidence>
<comment type="catalytic activity">
    <reaction evidence="1">
        <text>S-ubiquitinyl-[E2 ubiquitin-conjugating enzyme]-L-cysteine + [acceptor protein]-L-lysine = [E2 ubiquitin-conjugating enzyme]-L-cysteine + N(6)-ubiquitinyl-[acceptor protein]-L-lysine.</text>
        <dbReference type="EC" id="2.3.2.27"/>
    </reaction>
</comment>
<evidence type="ECO:0000256" key="7">
    <source>
        <dbReference type="ARBA" id="ARBA00022723"/>
    </source>
</evidence>
<reference evidence="17 18" key="1">
    <citation type="submission" date="2024-11" db="EMBL/GenBank/DDBJ databases">
        <title>Chromosome-level genome assembly of Eucalyptus globulus Labill. provides insights into its genome evolution.</title>
        <authorList>
            <person name="Li X."/>
        </authorList>
    </citation>
    <scope>NUCLEOTIDE SEQUENCE [LARGE SCALE GENOMIC DNA]</scope>
    <source>
        <strain evidence="17">CL2024</strain>
        <tissue evidence="17">Fresh tender leaves</tissue>
    </source>
</reference>
<keyword evidence="10" id="KW-0862">Zinc</keyword>
<feature type="transmembrane region" description="Helical" evidence="15">
    <location>
        <begin position="25"/>
        <end position="45"/>
    </location>
</feature>
<comment type="pathway">
    <text evidence="3">Protein modification; protein ubiquitination.</text>
</comment>
<evidence type="ECO:0000256" key="12">
    <source>
        <dbReference type="ARBA" id="ARBA00023136"/>
    </source>
</evidence>
<name>A0ABD3JW01_EUCGL</name>
<keyword evidence="11 15" id="KW-1133">Transmembrane helix</keyword>
<evidence type="ECO:0000256" key="2">
    <source>
        <dbReference type="ARBA" id="ARBA00004167"/>
    </source>
</evidence>
<dbReference type="PROSITE" id="PS50089">
    <property type="entry name" value="ZF_RING_2"/>
    <property type="match status" value="1"/>
</dbReference>
<evidence type="ECO:0000256" key="3">
    <source>
        <dbReference type="ARBA" id="ARBA00004906"/>
    </source>
</evidence>